<dbReference type="EMBL" id="CP046147">
    <property type="protein sequence ID" value="WFG40429.1"/>
    <property type="molecule type" value="Genomic_DNA"/>
</dbReference>
<evidence type="ECO:0000313" key="4">
    <source>
        <dbReference type="EMBL" id="MDG0868028.1"/>
    </source>
</evidence>
<organism evidence="5 6">
    <name type="scientific">Candidatus Lucifugimonas marina</name>
    <dbReference type="NCBI Taxonomy" id="3038979"/>
    <lineage>
        <taxon>Bacteria</taxon>
        <taxon>Bacillati</taxon>
        <taxon>Chloroflexota</taxon>
        <taxon>Dehalococcoidia</taxon>
        <taxon>SAR202 cluster</taxon>
        <taxon>Candidatus Lucifugimonadales</taxon>
        <taxon>Candidatus Lucifugimonadaceae</taxon>
        <taxon>Candidatus Lucifugimonas</taxon>
    </lineage>
</organism>
<protein>
    <submittedName>
        <fullName evidence="5">AAA family ATPase</fullName>
    </submittedName>
</protein>
<dbReference type="InterPro" id="IPR036388">
    <property type="entry name" value="WH-like_DNA-bd_sf"/>
</dbReference>
<evidence type="ECO:0000313" key="6">
    <source>
        <dbReference type="Proteomes" id="UP001219901"/>
    </source>
</evidence>
<gene>
    <name evidence="4" type="ORF">GKO46_13250</name>
    <name evidence="5" type="ORF">GKO48_12705</name>
</gene>
<evidence type="ECO:0000259" key="3">
    <source>
        <dbReference type="PROSITE" id="PS50043"/>
    </source>
</evidence>
<dbReference type="RefSeq" id="WP_342836021.1">
    <property type="nucleotide sequence ID" value="NZ_CP046146.1"/>
</dbReference>
<dbReference type="PANTHER" id="PTHR16305:SF28">
    <property type="entry name" value="GUANYLATE CYCLASE DOMAIN-CONTAINING PROTEIN"/>
    <property type="match status" value="1"/>
</dbReference>
<dbReference type="PROSITE" id="PS50043">
    <property type="entry name" value="HTH_LUXR_2"/>
    <property type="match status" value="1"/>
</dbReference>
<keyword evidence="2" id="KW-0067">ATP-binding</keyword>
<name>A0AAJ6CVR1_9CHLR</name>
<dbReference type="Gene3D" id="3.40.50.300">
    <property type="entry name" value="P-loop containing nucleotide triphosphate hydrolases"/>
    <property type="match status" value="1"/>
</dbReference>
<keyword evidence="1" id="KW-0547">Nucleotide-binding</keyword>
<dbReference type="SUPFAM" id="SSF52540">
    <property type="entry name" value="P-loop containing nucleoside triphosphate hydrolases"/>
    <property type="match status" value="1"/>
</dbReference>
<keyword evidence="6" id="KW-1185">Reference proteome</keyword>
<dbReference type="Pfam" id="PF00196">
    <property type="entry name" value="GerE"/>
    <property type="match status" value="1"/>
</dbReference>
<dbReference type="PANTHER" id="PTHR16305">
    <property type="entry name" value="TESTICULAR SOLUBLE ADENYLYL CYCLASE"/>
    <property type="match status" value="1"/>
</dbReference>
<dbReference type="Proteomes" id="UP001219901">
    <property type="component" value="Chromosome"/>
</dbReference>
<evidence type="ECO:0000313" key="5">
    <source>
        <dbReference type="EMBL" id="WFG40429.1"/>
    </source>
</evidence>
<reference evidence="6" key="3">
    <citation type="submission" date="2023-06" db="EMBL/GenBank/DDBJ databases">
        <title>Pangenomics reveal diversification of enzyme families and niche specialization in globally abundant SAR202 bacteria.</title>
        <authorList>
            <person name="Saw J.H.W."/>
        </authorList>
    </citation>
    <scope>NUCLEOTIDE SEQUENCE [LARGE SCALE GENOMIC DNA]</scope>
    <source>
        <strain evidence="6">JH1073</strain>
    </source>
</reference>
<evidence type="ECO:0000256" key="1">
    <source>
        <dbReference type="ARBA" id="ARBA00022741"/>
    </source>
</evidence>
<sequence>MKFSETFVGRAKELTVNKSRLESLLVGTPFVTSVVGDAGIGKTKYCAVVMQMATDFGITVVRSVSSDHGGVGSYWLWRSVFLQLGIPNPFDFDRDIALLSDPVLRSKQELLVFEEIIERIRGASRKKPILIVLEDLHWADEGSLRLLSEFVSNLVDASLGVVVTYREQFEAHSDGAKRALMNLNRVSESETIRLEPFTELETLEVVKAGLEIADQESVTEKSTDVFKRSGGNPLFVAELVQTLKSGESSRLSATVQMVIDERILALDPETVEVLEICSLSSVGIERSIIELVAESESTTLDDIDRAIDEGVRRQFIFQRRDVNGMFEFRHPIVREVIESRIGTRRRSQIHARYLKVLKAKYRNRLQEHSEELVFHADRARPLVKNVEVASYLILAAREAMNSLSVKKAANHYTRVIELSESGVIDGSLAEAMRGIVVAGSGAGRDSEIARYFEQTFRYYVREGMIDLALEVAQIRFIDTEGMSGGIPVYESALELVDSGSRIDANIMGRLARSVGMILGDYPRAHQLLEQAVEIARRLGDLNLEMQLCGDGVNVAFFNGEYRDSRSYSFRVEELADRTSDPLSESGAYLHLGLFYLATGKIFEGIEYLKRSLAHSVLSNLNERISSSHKVLAGAYIRICEWDLAREHVALALELFPFDERVLALQVTVEAMTGEREAYLSSLSDYFATEEHRRDSGEGSSARYLSMAARAISDEATATEIERSIAAIGLRVRSSRLLSSASLIGRACLALEGHEDEPVRLREQLLLEQLPDMENIWLPGLTSLAGMVAEAEEEFNRLIFLSAESGHAFNEAWLRFDYAAHLVRHSEGETVIARAISVGRRIAAKSGIVALTEKYDLLEKMVAGSKKRTAGLTRRELEVLRLVFSGKSNSDIADELVLSRHTVVRHLSNVYSKLNVSNRSEASKIAVDLGLV</sequence>
<evidence type="ECO:0000313" key="7">
    <source>
        <dbReference type="Proteomes" id="UP001321249"/>
    </source>
</evidence>
<dbReference type="SMART" id="SM00421">
    <property type="entry name" value="HTH_LUXR"/>
    <property type="match status" value="1"/>
</dbReference>
<dbReference type="SUPFAM" id="SSF48452">
    <property type="entry name" value="TPR-like"/>
    <property type="match status" value="2"/>
</dbReference>
<dbReference type="InterPro" id="IPR011990">
    <property type="entry name" value="TPR-like_helical_dom_sf"/>
</dbReference>
<dbReference type="PRINTS" id="PR00038">
    <property type="entry name" value="HTHLUXR"/>
</dbReference>
<dbReference type="InterPro" id="IPR016032">
    <property type="entry name" value="Sig_transdc_resp-reg_C-effctor"/>
</dbReference>
<dbReference type="Gene3D" id="1.25.40.10">
    <property type="entry name" value="Tetratricopeptide repeat domain"/>
    <property type="match status" value="1"/>
</dbReference>
<dbReference type="GO" id="GO:0005737">
    <property type="term" value="C:cytoplasm"/>
    <property type="evidence" value="ECO:0007669"/>
    <property type="project" value="TreeGrafter"/>
</dbReference>
<accession>A0AAJ6CVR1</accession>
<dbReference type="Proteomes" id="UP001321249">
    <property type="component" value="Unassembled WGS sequence"/>
</dbReference>
<dbReference type="Gene3D" id="1.10.10.10">
    <property type="entry name" value="Winged helix-like DNA-binding domain superfamily/Winged helix DNA-binding domain"/>
    <property type="match status" value="1"/>
</dbReference>
<dbReference type="PROSITE" id="PS00622">
    <property type="entry name" value="HTH_LUXR_1"/>
    <property type="match status" value="1"/>
</dbReference>
<dbReference type="GO" id="GO:0006355">
    <property type="term" value="P:regulation of DNA-templated transcription"/>
    <property type="evidence" value="ECO:0007669"/>
    <property type="project" value="InterPro"/>
</dbReference>
<dbReference type="AlphaFoldDB" id="A0AAJ6CVR1"/>
<dbReference type="InterPro" id="IPR041664">
    <property type="entry name" value="AAA_16"/>
</dbReference>
<evidence type="ECO:0000256" key="2">
    <source>
        <dbReference type="ARBA" id="ARBA00022840"/>
    </source>
</evidence>
<dbReference type="GO" id="GO:0005524">
    <property type="term" value="F:ATP binding"/>
    <property type="evidence" value="ECO:0007669"/>
    <property type="project" value="UniProtKB-KW"/>
</dbReference>
<dbReference type="GO" id="GO:0004016">
    <property type="term" value="F:adenylate cyclase activity"/>
    <property type="evidence" value="ECO:0007669"/>
    <property type="project" value="TreeGrafter"/>
</dbReference>
<dbReference type="Pfam" id="PF13191">
    <property type="entry name" value="AAA_16"/>
    <property type="match status" value="1"/>
</dbReference>
<proteinExistence type="predicted"/>
<reference evidence="5" key="2">
    <citation type="journal article" date="2023" name="Nat. Commun.">
        <title>Cultivation of marine bacteria of the SAR202 clade.</title>
        <authorList>
            <person name="Lim Y."/>
            <person name="Seo J.H."/>
            <person name="Giovannoni S.J."/>
            <person name="Kang I."/>
            <person name="Cho J.C."/>
        </authorList>
    </citation>
    <scope>NUCLEOTIDE SEQUENCE</scope>
    <source>
        <strain evidence="5">JH1073</strain>
    </source>
</reference>
<dbReference type="InterPro" id="IPR000792">
    <property type="entry name" value="Tscrpt_reg_LuxR_C"/>
</dbReference>
<dbReference type="GO" id="GO:0003677">
    <property type="term" value="F:DNA binding"/>
    <property type="evidence" value="ECO:0007669"/>
    <property type="project" value="InterPro"/>
</dbReference>
<dbReference type="EMBL" id="WMBE01000006">
    <property type="protein sequence ID" value="MDG0868028.1"/>
    <property type="molecule type" value="Genomic_DNA"/>
</dbReference>
<reference evidence="6 7" key="1">
    <citation type="submission" date="2019-11" db="EMBL/GenBank/DDBJ databases">
        <authorList>
            <person name="Cho J.-C."/>
        </authorList>
    </citation>
    <scope>NUCLEOTIDE SEQUENCE [LARGE SCALE GENOMIC DNA]</scope>
    <source>
        <strain evidence="5 6">JH1073</strain>
        <strain evidence="4 7">JH702</strain>
    </source>
</reference>
<dbReference type="InterPro" id="IPR027417">
    <property type="entry name" value="P-loop_NTPase"/>
</dbReference>
<dbReference type="CDD" id="cd06170">
    <property type="entry name" value="LuxR_C_like"/>
    <property type="match status" value="1"/>
</dbReference>
<dbReference type="SUPFAM" id="SSF46894">
    <property type="entry name" value="C-terminal effector domain of the bipartite response regulators"/>
    <property type="match status" value="1"/>
</dbReference>
<feature type="domain" description="HTH luxR-type" evidence="3">
    <location>
        <begin position="864"/>
        <end position="929"/>
    </location>
</feature>